<dbReference type="Proteomes" id="UP000824540">
    <property type="component" value="Unassembled WGS sequence"/>
</dbReference>
<dbReference type="AlphaFoldDB" id="A0A8T2P5H9"/>
<keyword evidence="2" id="KW-1185">Reference proteome</keyword>
<dbReference type="EMBL" id="JAFBMS010000012">
    <property type="protein sequence ID" value="KAG9347784.1"/>
    <property type="molecule type" value="Genomic_DNA"/>
</dbReference>
<reference evidence="1" key="1">
    <citation type="thesis" date="2021" institute="BYU ScholarsArchive" country="Provo, UT, USA">
        <title>Applications of and Algorithms for Genome Assembly and Genomic Analyses with an Emphasis on Marine Teleosts.</title>
        <authorList>
            <person name="Pickett B.D."/>
        </authorList>
    </citation>
    <scope>NUCLEOTIDE SEQUENCE</scope>
    <source>
        <strain evidence="1">HI-2016</strain>
    </source>
</reference>
<comment type="caution">
    <text evidence="1">The sequence shown here is derived from an EMBL/GenBank/DDBJ whole genome shotgun (WGS) entry which is preliminary data.</text>
</comment>
<name>A0A8T2P5H9_9TELE</name>
<organism evidence="1 2">
    <name type="scientific">Albula glossodonta</name>
    <name type="common">roundjaw bonefish</name>
    <dbReference type="NCBI Taxonomy" id="121402"/>
    <lineage>
        <taxon>Eukaryota</taxon>
        <taxon>Metazoa</taxon>
        <taxon>Chordata</taxon>
        <taxon>Craniata</taxon>
        <taxon>Vertebrata</taxon>
        <taxon>Euteleostomi</taxon>
        <taxon>Actinopterygii</taxon>
        <taxon>Neopterygii</taxon>
        <taxon>Teleostei</taxon>
        <taxon>Albuliformes</taxon>
        <taxon>Albulidae</taxon>
        <taxon>Albula</taxon>
    </lineage>
</organism>
<gene>
    <name evidence="1" type="ORF">JZ751_003799</name>
</gene>
<proteinExistence type="predicted"/>
<sequence length="235" mass="25534">MLFSVKQAGTSRTVLDNYDTLHGAVAHRPGQMTTVSGGTAVEYTAKENTSIPENHLASPSLEALLLSDSLVAESVARLCQDSAGRAHRGLSKTNHPPKGTVFGMPFCKALSCKSRGRAQDTATHPDYQALYLVTQYSQQVTPTGSCPCQSSTSGILKCSLRNHRLETFPLQDMYGSALSRSRQSMMGYLRKLVVSCRRHVASGPATAEVILIVCGEEHWDIGIWPKFAMLPLRVP</sequence>
<evidence type="ECO:0000313" key="2">
    <source>
        <dbReference type="Proteomes" id="UP000824540"/>
    </source>
</evidence>
<protein>
    <submittedName>
        <fullName evidence="1">Uncharacterized protein</fullName>
    </submittedName>
</protein>
<evidence type="ECO:0000313" key="1">
    <source>
        <dbReference type="EMBL" id="KAG9347784.1"/>
    </source>
</evidence>
<accession>A0A8T2P5H9</accession>